<evidence type="ECO:0000259" key="1">
    <source>
        <dbReference type="PROSITE" id="PS51186"/>
    </source>
</evidence>
<feature type="domain" description="N-acetyltransferase" evidence="1">
    <location>
        <begin position="8"/>
        <end position="181"/>
    </location>
</feature>
<dbReference type="PROSITE" id="PS51186">
    <property type="entry name" value="GNAT"/>
    <property type="match status" value="1"/>
</dbReference>
<protein>
    <recommendedName>
        <fullName evidence="1">N-acetyltransferase domain-containing protein</fullName>
    </recommendedName>
</protein>
<proteinExistence type="predicted"/>
<dbReference type="Pfam" id="PF00583">
    <property type="entry name" value="Acetyltransf_1"/>
    <property type="match status" value="1"/>
</dbReference>
<dbReference type="SUPFAM" id="SSF55729">
    <property type="entry name" value="Acyl-CoA N-acyltransferases (Nat)"/>
    <property type="match status" value="1"/>
</dbReference>
<evidence type="ECO:0000313" key="2">
    <source>
        <dbReference type="EMBL" id="GAA4268613.1"/>
    </source>
</evidence>
<dbReference type="Gene3D" id="3.40.630.30">
    <property type="match status" value="1"/>
</dbReference>
<gene>
    <name evidence="2" type="ORF">GCM10022257_07140</name>
</gene>
<keyword evidence="3" id="KW-1185">Reference proteome</keyword>
<sequence length="184" mass="21447">MKNLENSITYKRVTNNEELHQILELQQANKIESISKEERISQGFVTVNHSFDILKAMNGACAHIIAKSDSQVIGYALCMTQEFKDSIQVLAPMFKTINCSIKKSINYIIMGQICIEKRFRQQGVFRGLYNFMMQELNLNFDAVITEVDTNNKRSLYAHKAIGFELLKTYKSNNQEWELLIWHWE</sequence>
<dbReference type="Proteomes" id="UP001500027">
    <property type="component" value="Unassembled WGS sequence"/>
</dbReference>
<dbReference type="RefSeq" id="WP_246046791.1">
    <property type="nucleotide sequence ID" value="NZ_BAABAV010000001.1"/>
</dbReference>
<dbReference type="InterPro" id="IPR000182">
    <property type="entry name" value="GNAT_dom"/>
</dbReference>
<reference evidence="3" key="1">
    <citation type="journal article" date="2019" name="Int. J. Syst. Evol. Microbiol.">
        <title>The Global Catalogue of Microorganisms (GCM) 10K type strain sequencing project: providing services to taxonomists for standard genome sequencing and annotation.</title>
        <authorList>
            <consortium name="The Broad Institute Genomics Platform"/>
            <consortium name="The Broad Institute Genome Sequencing Center for Infectious Disease"/>
            <person name="Wu L."/>
            <person name="Ma J."/>
        </authorList>
    </citation>
    <scope>NUCLEOTIDE SEQUENCE [LARGE SCALE GENOMIC DNA]</scope>
    <source>
        <strain evidence="3">JCM 17452</strain>
    </source>
</reference>
<comment type="caution">
    <text evidence="2">The sequence shown here is derived from an EMBL/GenBank/DDBJ whole genome shotgun (WGS) entry which is preliminary data.</text>
</comment>
<accession>A0ABP8E8L9</accession>
<dbReference type="InterPro" id="IPR016181">
    <property type="entry name" value="Acyl_CoA_acyltransferase"/>
</dbReference>
<organism evidence="2 3">
    <name type="scientific">Hyunsoonleella aestuarii</name>
    <dbReference type="NCBI Taxonomy" id="912802"/>
    <lineage>
        <taxon>Bacteria</taxon>
        <taxon>Pseudomonadati</taxon>
        <taxon>Bacteroidota</taxon>
        <taxon>Flavobacteriia</taxon>
        <taxon>Flavobacteriales</taxon>
        <taxon>Flavobacteriaceae</taxon>
    </lineage>
</organism>
<dbReference type="EMBL" id="BAABAV010000001">
    <property type="protein sequence ID" value="GAA4268613.1"/>
    <property type="molecule type" value="Genomic_DNA"/>
</dbReference>
<name>A0ABP8E8L9_9FLAO</name>
<evidence type="ECO:0000313" key="3">
    <source>
        <dbReference type="Proteomes" id="UP001500027"/>
    </source>
</evidence>